<organism evidence="1 2">
    <name type="scientific">Campylobacter ureolyticus</name>
    <dbReference type="NCBI Taxonomy" id="827"/>
    <lineage>
        <taxon>Bacteria</taxon>
        <taxon>Pseudomonadati</taxon>
        <taxon>Campylobacterota</taxon>
        <taxon>Epsilonproteobacteria</taxon>
        <taxon>Campylobacterales</taxon>
        <taxon>Campylobacteraceae</taxon>
        <taxon>Campylobacter</taxon>
    </lineage>
</organism>
<dbReference type="EMBL" id="JAPXGO010000001">
    <property type="protein sequence ID" value="MCZ6159004.1"/>
    <property type="molecule type" value="Genomic_DNA"/>
</dbReference>
<proteinExistence type="predicted"/>
<protein>
    <submittedName>
        <fullName evidence="1">Uncharacterized protein</fullName>
    </submittedName>
</protein>
<comment type="caution">
    <text evidence="1">The sequence shown here is derived from an EMBL/GenBank/DDBJ whole genome shotgun (WGS) entry which is preliminary data.</text>
</comment>
<evidence type="ECO:0000313" key="2">
    <source>
        <dbReference type="Proteomes" id="UP001075225"/>
    </source>
</evidence>
<dbReference type="AlphaFoldDB" id="A0A9Q4KLQ6"/>
<dbReference type="RefSeq" id="WP_269484146.1">
    <property type="nucleotide sequence ID" value="NZ_JAPXGO010000001.1"/>
</dbReference>
<name>A0A9Q4KLQ6_9BACT</name>
<accession>A0A9Q4KLQ6</accession>
<evidence type="ECO:0000313" key="1">
    <source>
        <dbReference type="EMBL" id="MCZ6159004.1"/>
    </source>
</evidence>
<reference evidence="1" key="1">
    <citation type="submission" date="2022-12" db="EMBL/GenBank/DDBJ databases">
        <title>Species Delineation and Comparative Genomics within the Campylobacter ureolyticus Complex.</title>
        <authorList>
            <person name="Maki J."/>
            <person name="Howard M."/>
            <person name="Connelly S."/>
            <person name="Hardy D.J."/>
            <person name="Cameron A."/>
        </authorList>
    </citation>
    <scope>NUCLEOTIDE SEQUENCE</scope>
    <source>
        <strain evidence="1">URMC_787</strain>
    </source>
</reference>
<gene>
    <name evidence="1" type="ORF">O6B32_00680</name>
</gene>
<sequence>MLAKNDVKRANLKELQDQRARYLIYDSLDNAYYFKNAKKEIVFKHKENYHFLKMGEIYDTFNKYNDEIKKLIDENSKGLFDE</sequence>
<dbReference type="Proteomes" id="UP001075225">
    <property type="component" value="Unassembled WGS sequence"/>
</dbReference>